<feature type="active site" description="Proton acceptor" evidence="1">
    <location>
        <position position="362"/>
    </location>
</feature>
<name>A0A1W2BCM3_9FLAO</name>
<keyword evidence="5" id="KW-1185">Reference proteome</keyword>
<evidence type="ECO:0000256" key="1">
    <source>
        <dbReference type="PIRSR" id="PIRSR634015-1"/>
    </source>
</evidence>
<feature type="binding site" evidence="2">
    <location>
        <position position="365"/>
    </location>
    <ligand>
        <name>Zn(2+)</name>
        <dbReference type="ChEBI" id="CHEBI:29105"/>
        <note>catalytic</note>
    </ligand>
</feature>
<dbReference type="STRING" id="1434700.SAMN06296427_10666"/>
<gene>
    <name evidence="4" type="ORF">SAMN06296427_10666</name>
</gene>
<dbReference type="PANTHER" id="PTHR45726:SF3">
    <property type="entry name" value="LEUKOTRIENE A-4 HYDROLASE"/>
    <property type="match status" value="1"/>
</dbReference>
<keyword evidence="2" id="KW-0479">Metal-binding</keyword>
<sequence length="617" mass="71698">MRNLVLVCFFQLVSIGLFAQRQGYWQQRVDYKMDINVDEQKFQYDGKMSLKYANNSPETLKKVYFHLYYNAFQPGSAMDYRLVNIADPDARMVTNKGTKENPQFESRIAQLKPEDQGFQKIKSIKQNGKELKFKISGTILEVDLTQPMTSNSTTNFEMEWQAQVPSIIRRGGKNTKEGVDFSMTQWYPKMAHYDEFGWHLDEYIGREFIAPFGNFDVKIKIQQDYVIGASGTLQNQNEVKGYTQNAKPKTQNGKTTWHFVAENIHDFAWGADKDFVVEKQTVPNGPELFFVYQPGEKTTPNWQKTQEPSVKFFEYMSKHFGKYPWKTYTIVQGGDGGMEYGTVTLITGERNFESLLGVIYHEAAHSWFQHLFGLNETVDEWMDEGFTSYAENLAYLEIFNKKLDGNPNLDANAGYIDLAKSGVEEPMSLLADYYNYNYAYGVQAYNKGQVYLIQLGYIIGEENLKKVFLEFYNQWKFKHPTPNDFKRVAENVSGINLKWFQNLFVNTTRVIDYSVRNVSDSDIELQNLSNFPMPIDLYVEYADGSKELFYIPAMEMRAEKPAENFEIYKNVKRTVLEPWKWTNPNYNVKVSKKVNKVIIDPTQRLADVEFSNNVYPK</sequence>
<feature type="binding site" evidence="2">
    <location>
        <position position="361"/>
    </location>
    <ligand>
        <name>Zn(2+)</name>
        <dbReference type="ChEBI" id="CHEBI:29105"/>
        <note>catalytic</note>
    </ligand>
</feature>
<dbReference type="RefSeq" id="WP_084017556.1">
    <property type="nucleotide sequence ID" value="NZ_FWXS01000006.1"/>
</dbReference>
<dbReference type="AlphaFoldDB" id="A0A1W2BCM3"/>
<reference evidence="5" key="1">
    <citation type="submission" date="2017-04" db="EMBL/GenBank/DDBJ databases">
        <authorList>
            <person name="Varghese N."/>
            <person name="Submissions S."/>
        </authorList>
    </citation>
    <scope>NUCLEOTIDE SEQUENCE [LARGE SCALE GENOMIC DNA]</scope>
    <source>
        <strain evidence="5">CGMCC 1.12708</strain>
    </source>
</reference>
<keyword evidence="2" id="KW-0862">Zinc</keyword>
<evidence type="ECO:0000259" key="3">
    <source>
        <dbReference type="Pfam" id="PF01433"/>
    </source>
</evidence>
<organism evidence="4 5">
    <name type="scientific">Moheibacter sediminis</name>
    <dbReference type="NCBI Taxonomy" id="1434700"/>
    <lineage>
        <taxon>Bacteria</taxon>
        <taxon>Pseudomonadati</taxon>
        <taxon>Bacteroidota</taxon>
        <taxon>Flavobacteriia</taxon>
        <taxon>Flavobacteriales</taxon>
        <taxon>Weeksellaceae</taxon>
        <taxon>Moheibacter</taxon>
    </lineage>
</organism>
<comment type="cofactor">
    <cofactor evidence="2">
        <name>Zn(2+)</name>
        <dbReference type="ChEBI" id="CHEBI:29105"/>
    </cofactor>
    <text evidence="2">Binds 1 zinc ion per subunit.</text>
</comment>
<dbReference type="Pfam" id="PF01433">
    <property type="entry name" value="Peptidase_M1"/>
    <property type="match status" value="1"/>
</dbReference>
<feature type="binding site" evidence="2">
    <location>
        <position position="384"/>
    </location>
    <ligand>
        <name>Zn(2+)</name>
        <dbReference type="ChEBI" id="CHEBI:29105"/>
        <note>catalytic</note>
    </ligand>
</feature>
<feature type="active site" description="Proton donor" evidence="1">
    <location>
        <position position="445"/>
    </location>
</feature>
<dbReference type="InterPro" id="IPR034015">
    <property type="entry name" value="M1_LTA4H"/>
</dbReference>
<dbReference type="SUPFAM" id="SSF55486">
    <property type="entry name" value="Metalloproteases ('zincins'), catalytic domain"/>
    <property type="match status" value="1"/>
</dbReference>
<accession>A0A1W2BCM3</accession>
<evidence type="ECO:0000313" key="4">
    <source>
        <dbReference type="EMBL" id="SMC70656.1"/>
    </source>
</evidence>
<dbReference type="GO" id="GO:0008270">
    <property type="term" value="F:zinc ion binding"/>
    <property type="evidence" value="ECO:0007669"/>
    <property type="project" value="InterPro"/>
</dbReference>
<dbReference type="OrthoDB" id="9814383at2"/>
<dbReference type="Gene3D" id="1.10.390.10">
    <property type="entry name" value="Neutral Protease Domain 2"/>
    <property type="match status" value="1"/>
</dbReference>
<dbReference type="CDD" id="cd09604">
    <property type="entry name" value="M1_APN_like"/>
    <property type="match status" value="1"/>
</dbReference>
<dbReference type="InterPro" id="IPR027268">
    <property type="entry name" value="Peptidase_M4/M1_CTD_sf"/>
</dbReference>
<dbReference type="PANTHER" id="PTHR45726">
    <property type="entry name" value="LEUKOTRIENE A-4 HYDROLASE"/>
    <property type="match status" value="1"/>
</dbReference>
<dbReference type="Proteomes" id="UP000192393">
    <property type="component" value="Unassembled WGS sequence"/>
</dbReference>
<dbReference type="InterPro" id="IPR014782">
    <property type="entry name" value="Peptidase_M1_dom"/>
</dbReference>
<evidence type="ECO:0000313" key="5">
    <source>
        <dbReference type="Proteomes" id="UP000192393"/>
    </source>
</evidence>
<evidence type="ECO:0000256" key="2">
    <source>
        <dbReference type="PIRSR" id="PIRSR634015-3"/>
    </source>
</evidence>
<protein>
    <submittedName>
        <fullName evidence="4">Peptidase family M1</fullName>
    </submittedName>
</protein>
<dbReference type="GO" id="GO:0008237">
    <property type="term" value="F:metallopeptidase activity"/>
    <property type="evidence" value="ECO:0007669"/>
    <property type="project" value="InterPro"/>
</dbReference>
<feature type="domain" description="Peptidase M1 membrane alanine aminopeptidase" evidence="3">
    <location>
        <begin position="310"/>
        <end position="502"/>
    </location>
</feature>
<proteinExistence type="predicted"/>
<dbReference type="EMBL" id="FWXS01000006">
    <property type="protein sequence ID" value="SMC70656.1"/>
    <property type="molecule type" value="Genomic_DNA"/>
</dbReference>